<dbReference type="AlphaFoldDB" id="A0A2U1NZB9"/>
<feature type="region of interest" description="Disordered" evidence="2">
    <location>
        <begin position="177"/>
        <end position="202"/>
    </location>
</feature>
<proteinExistence type="predicted"/>
<accession>A0A2U1NZB9</accession>
<organism evidence="4 5">
    <name type="scientific">Artemisia annua</name>
    <name type="common">Sweet wormwood</name>
    <dbReference type="NCBI Taxonomy" id="35608"/>
    <lineage>
        <taxon>Eukaryota</taxon>
        <taxon>Viridiplantae</taxon>
        <taxon>Streptophyta</taxon>
        <taxon>Embryophyta</taxon>
        <taxon>Tracheophyta</taxon>
        <taxon>Spermatophyta</taxon>
        <taxon>Magnoliopsida</taxon>
        <taxon>eudicotyledons</taxon>
        <taxon>Gunneridae</taxon>
        <taxon>Pentapetalae</taxon>
        <taxon>asterids</taxon>
        <taxon>campanulids</taxon>
        <taxon>Asterales</taxon>
        <taxon>Asteraceae</taxon>
        <taxon>Asteroideae</taxon>
        <taxon>Anthemideae</taxon>
        <taxon>Artemisiinae</taxon>
        <taxon>Artemisia</taxon>
    </lineage>
</organism>
<keyword evidence="1" id="KW-0862">Zinc</keyword>
<evidence type="ECO:0000256" key="1">
    <source>
        <dbReference type="PROSITE-ProRule" id="PRU00047"/>
    </source>
</evidence>
<feature type="domain" description="CCHC-type" evidence="3">
    <location>
        <begin position="205"/>
        <end position="219"/>
    </location>
</feature>
<feature type="region of interest" description="Disordered" evidence="2">
    <location>
        <begin position="322"/>
        <end position="341"/>
    </location>
</feature>
<dbReference type="Proteomes" id="UP000245207">
    <property type="component" value="Unassembled WGS sequence"/>
</dbReference>
<dbReference type="OrthoDB" id="1932206at2759"/>
<evidence type="ECO:0000313" key="5">
    <source>
        <dbReference type="Proteomes" id="UP000245207"/>
    </source>
</evidence>
<gene>
    <name evidence="4" type="ORF">CTI12_AA209370</name>
</gene>
<sequence length="341" mass="38037">MCIPYVKILSLCQPTKDTCFWLDLFGQTLGPFQIHGKYCSLVRPLVIFARSCLVDLSRLRIILSAEDNETYLEHPIPAAPVATPGHHVPPETLAAHTHTAWEEQELLQTAREFHSCKQEEGQPVSSYVLKMKSYIDNLERLGHPVTLNFGVQKNQGKKPFKAAKGNQGNGKYKLAYAPEHKPSYAPKPKKTPPPKKDNPAKDATCHQCCEIGHWRRNCPVYLAELMKKKKLSPGASTSAVRIPLGTVINTMDKNQFARIAEEDEDQETTTHIFIWVKGFSPGKITATYFGNAFEAFQVHGAVREVQLFAKLFACCISSGCRSSRSCSYDQTEEGSGARIRG</sequence>
<reference evidence="4 5" key="1">
    <citation type="journal article" date="2018" name="Mol. Plant">
        <title>The genome of Artemisia annua provides insight into the evolution of Asteraceae family and artemisinin biosynthesis.</title>
        <authorList>
            <person name="Shen Q."/>
            <person name="Zhang L."/>
            <person name="Liao Z."/>
            <person name="Wang S."/>
            <person name="Yan T."/>
            <person name="Shi P."/>
            <person name="Liu M."/>
            <person name="Fu X."/>
            <person name="Pan Q."/>
            <person name="Wang Y."/>
            <person name="Lv Z."/>
            <person name="Lu X."/>
            <person name="Zhang F."/>
            <person name="Jiang W."/>
            <person name="Ma Y."/>
            <person name="Chen M."/>
            <person name="Hao X."/>
            <person name="Li L."/>
            <person name="Tang Y."/>
            <person name="Lv G."/>
            <person name="Zhou Y."/>
            <person name="Sun X."/>
            <person name="Brodelius P.E."/>
            <person name="Rose J.K.C."/>
            <person name="Tang K."/>
        </authorList>
    </citation>
    <scope>NUCLEOTIDE SEQUENCE [LARGE SCALE GENOMIC DNA]</scope>
    <source>
        <strain evidence="5">cv. Huhao1</strain>
        <tissue evidence="4">Leaf</tissue>
    </source>
</reference>
<name>A0A2U1NZB9_ARTAN</name>
<dbReference type="InterPro" id="IPR001878">
    <property type="entry name" value="Znf_CCHC"/>
</dbReference>
<dbReference type="SUPFAM" id="SSF57756">
    <property type="entry name" value="Retrovirus zinc finger-like domains"/>
    <property type="match status" value="1"/>
</dbReference>
<dbReference type="GO" id="GO:0003676">
    <property type="term" value="F:nucleic acid binding"/>
    <property type="evidence" value="ECO:0007669"/>
    <property type="project" value="InterPro"/>
</dbReference>
<evidence type="ECO:0000259" key="3">
    <source>
        <dbReference type="PROSITE" id="PS50158"/>
    </source>
</evidence>
<protein>
    <submittedName>
        <fullName evidence="4">Zinc finger, CCHC-type</fullName>
    </submittedName>
</protein>
<dbReference type="GO" id="GO:0008270">
    <property type="term" value="F:zinc ion binding"/>
    <property type="evidence" value="ECO:0007669"/>
    <property type="project" value="UniProtKB-KW"/>
</dbReference>
<comment type="caution">
    <text evidence="4">The sequence shown here is derived from an EMBL/GenBank/DDBJ whole genome shotgun (WGS) entry which is preliminary data.</text>
</comment>
<keyword evidence="5" id="KW-1185">Reference proteome</keyword>
<dbReference type="PROSITE" id="PS50158">
    <property type="entry name" value="ZF_CCHC"/>
    <property type="match status" value="1"/>
</dbReference>
<dbReference type="InterPro" id="IPR036875">
    <property type="entry name" value="Znf_CCHC_sf"/>
</dbReference>
<evidence type="ECO:0000256" key="2">
    <source>
        <dbReference type="SAM" id="MobiDB-lite"/>
    </source>
</evidence>
<dbReference type="EMBL" id="PKPP01001936">
    <property type="protein sequence ID" value="PWA78828.1"/>
    <property type="molecule type" value="Genomic_DNA"/>
</dbReference>
<keyword evidence="1" id="KW-0863">Zinc-finger</keyword>
<keyword evidence="1" id="KW-0479">Metal-binding</keyword>
<evidence type="ECO:0000313" key="4">
    <source>
        <dbReference type="EMBL" id="PWA78828.1"/>
    </source>
</evidence>